<evidence type="ECO:0000313" key="3">
    <source>
        <dbReference type="Proteomes" id="UP000005952"/>
    </source>
</evidence>
<dbReference type="KEGG" id="hdt:HYPDE_38888"/>
<evidence type="ECO:0000256" key="1">
    <source>
        <dbReference type="SAM" id="MobiDB-lite"/>
    </source>
</evidence>
<proteinExistence type="predicted"/>
<evidence type="ECO:0000313" key="2">
    <source>
        <dbReference type="EMBL" id="AGK59447.1"/>
    </source>
</evidence>
<organism evidence="2 3">
    <name type="scientific">Hyphomicrobium denitrificans 1NES1</name>
    <dbReference type="NCBI Taxonomy" id="670307"/>
    <lineage>
        <taxon>Bacteria</taxon>
        <taxon>Pseudomonadati</taxon>
        <taxon>Pseudomonadota</taxon>
        <taxon>Alphaproteobacteria</taxon>
        <taxon>Hyphomicrobiales</taxon>
        <taxon>Hyphomicrobiaceae</taxon>
        <taxon>Hyphomicrobium</taxon>
    </lineage>
</organism>
<protein>
    <submittedName>
        <fullName evidence="2">Uncharacterized protein</fullName>
    </submittedName>
</protein>
<dbReference type="AlphaFoldDB" id="N0BB37"/>
<name>N0BB37_9HYPH</name>
<dbReference type="STRING" id="670307.HYPDE_38888"/>
<dbReference type="HOGENOM" id="CLU_2584979_0_0_5"/>
<feature type="region of interest" description="Disordered" evidence="1">
    <location>
        <begin position="57"/>
        <end position="80"/>
    </location>
</feature>
<dbReference type="Proteomes" id="UP000005952">
    <property type="component" value="Chromosome"/>
</dbReference>
<reference evidence="2 3" key="1">
    <citation type="journal article" date="2013" name="Genome Announc.">
        <title>Genome sequences for three denitrifying bacterial strains isolated from a uranium- and nitrate-contaminated subsurface environment.</title>
        <authorList>
            <person name="Venkatramanan R."/>
            <person name="Prakash O."/>
            <person name="Woyke T."/>
            <person name="Chain P."/>
            <person name="Goodwin L.A."/>
            <person name="Watson D."/>
            <person name="Brooks S."/>
            <person name="Kostka J.E."/>
            <person name="Green S.J."/>
        </authorList>
    </citation>
    <scope>NUCLEOTIDE SEQUENCE [LARGE SCALE GENOMIC DNA]</scope>
    <source>
        <strain evidence="2 3">1NES1</strain>
    </source>
</reference>
<gene>
    <name evidence="2" type="ORF">HYPDE_38888</name>
</gene>
<keyword evidence="3" id="KW-1185">Reference proteome</keyword>
<accession>N0BB37</accession>
<dbReference type="EMBL" id="CP005587">
    <property type="protein sequence ID" value="AGK59447.1"/>
    <property type="molecule type" value="Genomic_DNA"/>
</dbReference>
<sequence length="80" mass="9086">MIYAQVALNRESGATMAAATWPESDTIGNYSFHVHRPSRRHILAPWERSRDKGYSSWPLELDGASKRTEQPQARSRAWGS</sequence>